<feature type="transmembrane region" description="Helical" evidence="1">
    <location>
        <begin position="94"/>
        <end position="112"/>
    </location>
</feature>
<dbReference type="EMBL" id="JAERWL010000005">
    <property type="protein sequence ID" value="MBM9475970.1"/>
    <property type="molecule type" value="Genomic_DNA"/>
</dbReference>
<keyword evidence="4" id="KW-1185">Reference proteome</keyword>
<sequence>MLGAVLALHIAAGVVGLLLGAVVLTAPKRAGRHVVAGRAYQGAVALMTGTALALVVSDPGRLWGLGIIAVATEASALAGWVARRRHRPGWVVRHVVLMCSSYISFVTAALVVNWASPLAWVVPTLIGAPLIARTVRRVRSASGGSGPVAAVAGRAHL</sequence>
<feature type="transmembrane region" description="Helical" evidence="1">
    <location>
        <begin position="39"/>
        <end position="56"/>
    </location>
</feature>
<keyword evidence="1" id="KW-0812">Transmembrane</keyword>
<dbReference type="Proteomes" id="UP000663801">
    <property type="component" value="Unassembled WGS sequence"/>
</dbReference>
<protein>
    <submittedName>
        <fullName evidence="2">DUF2306 domain-containing protein</fullName>
    </submittedName>
</protein>
<proteinExistence type="predicted"/>
<dbReference type="Pfam" id="PF10067">
    <property type="entry name" value="DUF2306"/>
    <property type="match status" value="1"/>
</dbReference>
<keyword evidence="1" id="KW-1133">Transmembrane helix</keyword>
<name>A0A938YE27_9ACTN</name>
<reference evidence="2" key="1">
    <citation type="submission" date="2021-01" db="EMBL/GenBank/DDBJ databases">
        <title>KCTC 19127 draft genome.</title>
        <authorList>
            <person name="An D."/>
        </authorList>
    </citation>
    <scope>NUCLEOTIDE SEQUENCE</scope>
    <source>
        <strain evidence="2">KCTC 19127</strain>
    </source>
</reference>
<evidence type="ECO:0000313" key="3">
    <source>
        <dbReference type="EMBL" id="MBM9478370.1"/>
    </source>
</evidence>
<evidence type="ECO:0000313" key="2">
    <source>
        <dbReference type="EMBL" id="MBM9475970.1"/>
    </source>
</evidence>
<evidence type="ECO:0000313" key="4">
    <source>
        <dbReference type="Proteomes" id="UP000663801"/>
    </source>
</evidence>
<organism evidence="2 4">
    <name type="scientific">Nakamurella flavida</name>
    <dbReference type="NCBI Taxonomy" id="363630"/>
    <lineage>
        <taxon>Bacteria</taxon>
        <taxon>Bacillati</taxon>
        <taxon>Actinomycetota</taxon>
        <taxon>Actinomycetes</taxon>
        <taxon>Nakamurellales</taxon>
        <taxon>Nakamurellaceae</taxon>
        <taxon>Nakamurella</taxon>
    </lineage>
</organism>
<dbReference type="InterPro" id="IPR018750">
    <property type="entry name" value="DUF2306_membrane"/>
</dbReference>
<gene>
    <name evidence="2" type="ORF">JL107_05900</name>
    <name evidence="3" type="ORF">JL107_18125</name>
</gene>
<keyword evidence="1" id="KW-0472">Membrane</keyword>
<dbReference type="EMBL" id="JAERWL010000017">
    <property type="protein sequence ID" value="MBM9478370.1"/>
    <property type="molecule type" value="Genomic_DNA"/>
</dbReference>
<dbReference type="RefSeq" id="WP_205256025.1">
    <property type="nucleotide sequence ID" value="NZ_BAAAPV010000002.1"/>
</dbReference>
<accession>A0A938YE27</accession>
<evidence type="ECO:0000256" key="1">
    <source>
        <dbReference type="SAM" id="Phobius"/>
    </source>
</evidence>
<feature type="transmembrane region" description="Helical" evidence="1">
    <location>
        <begin position="118"/>
        <end position="135"/>
    </location>
</feature>
<comment type="caution">
    <text evidence="2">The sequence shown here is derived from an EMBL/GenBank/DDBJ whole genome shotgun (WGS) entry which is preliminary data.</text>
</comment>
<feature type="transmembrane region" description="Helical" evidence="1">
    <location>
        <begin position="62"/>
        <end position="82"/>
    </location>
</feature>
<feature type="transmembrane region" description="Helical" evidence="1">
    <location>
        <begin position="6"/>
        <end position="27"/>
    </location>
</feature>
<dbReference type="AlphaFoldDB" id="A0A938YE27"/>